<keyword evidence="1" id="KW-0488">Methylation</keyword>
<evidence type="ECO:0000256" key="5">
    <source>
        <dbReference type="SAM" id="MobiDB-lite"/>
    </source>
</evidence>
<sequence>MAEAGEVIPEALEYQILVLKVSIHCEGCKRQVKRALQHIEGVYKISIDSQQQKVVITGSVTADVLLKKLAKAGKRAELWPEKKPPENKNKSKSEGKAKEERRNSGGSGDGVGACRQPVHGKAAGAGGLAIQQAVNVPAFNASQLPPYLASYSTVQPSMSHCRAYYHAMPMQQSGFVHPAASPWSYYHLSEENADACSIM</sequence>
<dbReference type="FunFam" id="3.30.70.100:FF:000008">
    <property type="entry name" value="Copper transport protein ATOX1"/>
    <property type="match status" value="1"/>
</dbReference>
<dbReference type="InterPro" id="IPR006121">
    <property type="entry name" value="HMA_dom"/>
</dbReference>
<organism evidence="7 8">
    <name type="scientific">Canna indica</name>
    <name type="common">Indian-shot</name>
    <dbReference type="NCBI Taxonomy" id="4628"/>
    <lineage>
        <taxon>Eukaryota</taxon>
        <taxon>Viridiplantae</taxon>
        <taxon>Streptophyta</taxon>
        <taxon>Embryophyta</taxon>
        <taxon>Tracheophyta</taxon>
        <taxon>Spermatophyta</taxon>
        <taxon>Magnoliopsida</taxon>
        <taxon>Liliopsida</taxon>
        <taxon>Zingiberales</taxon>
        <taxon>Cannaceae</taxon>
        <taxon>Canna</taxon>
    </lineage>
</organism>
<evidence type="ECO:0000256" key="1">
    <source>
        <dbReference type="ARBA" id="ARBA00022481"/>
    </source>
</evidence>
<feature type="compositionally biased region" description="Basic and acidic residues" evidence="5">
    <location>
        <begin position="76"/>
        <end position="103"/>
    </location>
</feature>
<proteinExistence type="inferred from homology"/>
<dbReference type="InterPro" id="IPR036163">
    <property type="entry name" value="HMA_dom_sf"/>
</dbReference>
<keyword evidence="3" id="KW-0449">Lipoprotein</keyword>
<evidence type="ECO:0000259" key="6">
    <source>
        <dbReference type="PROSITE" id="PS50846"/>
    </source>
</evidence>
<dbReference type="Proteomes" id="UP001327560">
    <property type="component" value="Chromosome 4"/>
</dbReference>
<evidence type="ECO:0000313" key="8">
    <source>
        <dbReference type="Proteomes" id="UP001327560"/>
    </source>
</evidence>
<keyword evidence="2" id="KW-0479">Metal-binding</keyword>
<evidence type="ECO:0000256" key="3">
    <source>
        <dbReference type="ARBA" id="ARBA00023289"/>
    </source>
</evidence>
<feature type="domain" description="HMA" evidence="6">
    <location>
        <begin position="14"/>
        <end position="77"/>
    </location>
</feature>
<evidence type="ECO:0000256" key="2">
    <source>
        <dbReference type="ARBA" id="ARBA00022723"/>
    </source>
</evidence>
<dbReference type="Pfam" id="PF00403">
    <property type="entry name" value="HMA"/>
    <property type="match status" value="1"/>
</dbReference>
<reference evidence="7 8" key="1">
    <citation type="submission" date="2023-10" db="EMBL/GenBank/DDBJ databases">
        <title>Chromosome-scale genome assembly provides insights into flower coloration mechanisms of Canna indica.</title>
        <authorList>
            <person name="Li C."/>
        </authorList>
    </citation>
    <scope>NUCLEOTIDE SEQUENCE [LARGE SCALE GENOMIC DNA]</scope>
    <source>
        <tissue evidence="7">Flower</tissue>
    </source>
</reference>
<keyword evidence="8" id="KW-1185">Reference proteome</keyword>
<protein>
    <recommendedName>
        <fullName evidence="6">HMA domain-containing protein</fullName>
    </recommendedName>
</protein>
<dbReference type="CDD" id="cd00371">
    <property type="entry name" value="HMA"/>
    <property type="match status" value="1"/>
</dbReference>
<evidence type="ECO:0000313" key="7">
    <source>
        <dbReference type="EMBL" id="WOL03313.1"/>
    </source>
</evidence>
<feature type="region of interest" description="Disordered" evidence="5">
    <location>
        <begin position="76"/>
        <end position="116"/>
    </location>
</feature>
<dbReference type="GO" id="GO:0046872">
    <property type="term" value="F:metal ion binding"/>
    <property type="evidence" value="ECO:0007669"/>
    <property type="project" value="UniProtKB-KW"/>
</dbReference>
<dbReference type="PROSITE" id="PS50846">
    <property type="entry name" value="HMA_2"/>
    <property type="match status" value="1"/>
</dbReference>
<dbReference type="SUPFAM" id="SSF55008">
    <property type="entry name" value="HMA, heavy metal-associated domain"/>
    <property type="match status" value="1"/>
</dbReference>
<dbReference type="AlphaFoldDB" id="A0AAQ3QBR3"/>
<evidence type="ECO:0000256" key="4">
    <source>
        <dbReference type="ARBA" id="ARBA00024045"/>
    </source>
</evidence>
<gene>
    <name evidence="7" type="ORF">Cni_G12033</name>
</gene>
<comment type="similarity">
    <text evidence="4">Belongs to the HIPP family.</text>
</comment>
<dbReference type="Gene3D" id="3.30.70.100">
    <property type="match status" value="1"/>
</dbReference>
<dbReference type="PANTHER" id="PTHR45868:SF80">
    <property type="entry name" value="F15K9.8-RELATED"/>
    <property type="match status" value="1"/>
</dbReference>
<dbReference type="PANTHER" id="PTHR45868">
    <property type="entry name" value="HEAVY METAL-ASSOCIATED ISOPRENYLATED PLANT PROTEIN 33-RELATED"/>
    <property type="match status" value="1"/>
</dbReference>
<accession>A0AAQ3QBR3</accession>
<dbReference type="EMBL" id="CP136893">
    <property type="protein sequence ID" value="WOL03313.1"/>
    <property type="molecule type" value="Genomic_DNA"/>
</dbReference>
<name>A0AAQ3QBR3_9LILI</name>
<keyword evidence="3" id="KW-0636">Prenylation</keyword>